<dbReference type="Proteomes" id="UP000537326">
    <property type="component" value="Unassembled WGS sequence"/>
</dbReference>
<dbReference type="GO" id="GO:0032259">
    <property type="term" value="P:methylation"/>
    <property type="evidence" value="ECO:0007669"/>
    <property type="project" value="UniProtKB-KW"/>
</dbReference>
<accession>A0A7Y9YB07</accession>
<proteinExistence type="predicted"/>
<dbReference type="EMBL" id="JACBZI010000001">
    <property type="protein sequence ID" value="NYI08923.1"/>
    <property type="molecule type" value="Genomic_DNA"/>
</dbReference>
<dbReference type="InterPro" id="IPR050320">
    <property type="entry name" value="N5-glutamine_MTase"/>
</dbReference>
<protein>
    <submittedName>
        <fullName evidence="2">Release factor glutamine methyltransferase</fullName>
        <ecNumber evidence="2">2.1.1.297</ecNumber>
    </submittedName>
</protein>
<evidence type="ECO:0000313" key="2">
    <source>
        <dbReference type="EMBL" id="NYI08923.1"/>
    </source>
</evidence>
<dbReference type="Pfam" id="PF05175">
    <property type="entry name" value="MTS"/>
    <property type="match status" value="1"/>
</dbReference>
<dbReference type="GO" id="GO:0003676">
    <property type="term" value="F:nucleic acid binding"/>
    <property type="evidence" value="ECO:0007669"/>
    <property type="project" value="InterPro"/>
</dbReference>
<evidence type="ECO:0000259" key="1">
    <source>
        <dbReference type="Pfam" id="PF05175"/>
    </source>
</evidence>
<dbReference type="SUPFAM" id="SSF53335">
    <property type="entry name" value="S-adenosyl-L-methionine-dependent methyltransferases"/>
    <property type="match status" value="1"/>
</dbReference>
<comment type="caution">
    <text evidence="2">The sequence shown here is derived from an EMBL/GenBank/DDBJ whole genome shotgun (WGS) entry which is preliminary data.</text>
</comment>
<keyword evidence="2" id="KW-0489">Methyltransferase</keyword>
<dbReference type="PANTHER" id="PTHR18895">
    <property type="entry name" value="HEMK METHYLTRANSFERASE"/>
    <property type="match status" value="1"/>
</dbReference>
<dbReference type="Gene3D" id="3.40.50.150">
    <property type="entry name" value="Vaccinia Virus protein VP39"/>
    <property type="match status" value="1"/>
</dbReference>
<feature type="domain" description="Methyltransferase small" evidence="1">
    <location>
        <begin position="55"/>
        <end position="142"/>
    </location>
</feature>
<reference evidence="2 3" key="1">
    <citation type="submission" date="2020-07" db="EMBL/GenBank/DDBJ databases">
        <title>Sequencing the genomes of 1000 actinobacteria strains.</title>
        <authorList>
            <person name="Klenk H.-P."/>
        </authorList>
    </citation>
    <scope>NUCLEOTIDE SEQUENCE [LARGE SCALE GENOMIC DNA]</scope>
    <source>
        <strain evidence="2 3">DSM 18248</strain>
    </source>
</reference>
<dbReference type="EC" id="2.1.1.297" evidence="2"/>
<dbReference type="InterPro" id="IPR007848">
    <property type="entry name" value="Small_mtfrase_dom"/>
</dbReference>
<dbReference type="PANTHER" id="PTHR18895:SF74">
    <property type="entry name" value="MTRF1L RELEASE FACTOR GLUTAMINE METHYLTRANSFERASE"/>
    <property type="match status" value="1"/>
</dbReference>
<keyword evidence="3" id="KW-1185">Reference proteome</keyword>
<name>A0A7Y9YB07_9ACTN</name>
<dbReference type="PROSITE" id="PS00092">
    <property type="entry name" value="N6_MTASE"/>
    <property type="match status" value="1"/>
</dbReference>
<dbReference type="RefSeq" id="WP_218842227.1">
    <property type="nucleotide sequence ID" value="NZ_BAAAPP010000002.1"/>
</dbReference>
<dbReference type="InterPro" id="IPR002052">
    <property type="entry name" value="DNA_methylase_N6_adenine_CS"/>
</dbReference>
<dbReference type="CDD" id="cd02440">
    <property type="entry name" value="AdoMet_MTases"/>
    <property type="match status" value="1"/>
</dbReference>
<dbReference type="GO" id="GO:0102559">
    <property type="term" value="F:peptide chain release factor N(5)-glutamine methyltransferase activity"/>
    <property type="evidence" value="ECO:0007669"/>
    <property type="project" value="UniProtKB-EC"/>
</dbReference>
<keyword evidence="2" id="KW-0808">Transferase</keyword>
<organism evidence="2 3">
    <name type="scientific">Nocardioides marinus</name>
    <dbReference type="NCBI Taxonomy" id="374514"/>
    <lineage>
        <taxon>Bacteria</taxon>
        <taxon>Bacillati</taxon>
        <taxon>Actinomycetota</taxon>
        <taxon>Actinomycetes</taxon>
        <taxon>Propionibacteriales</taxon>
        <taxon>Nocardioidaceae</taxon>
        <taxon>Nocardioides</taxon>
    </lineage>
</organism>
<gene>
    <name evidence="2" type="ORF">BKA05_000438</name>
</gene>
<dbReference type="AlphaFoldDB" id="A0A7Y9YB07"/>
<evidence type="ECO:0000313" key="3">
    <source>
        <dbReference type="Proteomes" id="UP000537326"/>
    </source>
</evidence>
<sequence>MAMTEPTTTGRAPLDDREVRPRTAYVGRLEIQWDPRILEPRPWTAEQSRWAASLLTDLPPGPVLELCAGAGHIGLLAVAGTRRELVCVDIDPVATEYAAANARRNGLAAQVSTRTESIADAAEHPTSYSLVLADPPWVASAETGRFPEDPLRAIDGGADGSALAVDCVRTAGRVLAPGGALVLQVGTEAQLDGPVAAAGREHGLVEVERRVFERGVLALLRHADGEVSG</sequence>
<dbReference type="InterPro" id="IPR029063">
    <property type="entry name" value="SAM-dependent_MTases_sf"/>
</dbReference>